<dbReference type="PANTHER" id="PTHR30451:SF10">
    <property type="entry name" value="OUTER MEMBRANE USHER PROTEIN YFCU-RELATED"/>
    <property type="match status" value="1"/>
</dbReference>
<dbReference type="Proteomes" id="UP000004506">
    <property type="component" value="Unassembled WGS sequence"/>
</dbReference>
<dbReference type="NCBIfam" id="NF011812">
    <property type="entry name" value="PRK15284.1"/>
    <property type="match status" value="1"/>
</dbReference>
<keyword evidence="9" id="KW-1029">Fimbrium biogenesis</keyword>
<evidence type="ECO:0000256" key="9">
    <source>
        <dbReference type="RuleBase" id="RU003884"/>
    </source>
</evidence>
<dbReference type="InterPro" id="IPR037224">
    <property type="entry name" value="PapC_N_sf"/>
</dbReference>
<dbReference type="Gene3D" id="2.60.40.2610">
    <property type="entry name" value="Outer membrane usher protein FimD, plug domain"/>
    <property type="match status" value="1"/>
</dbReference>
<evidence type="ECO:0000256" key="7">
    <source>
        <dbReference type="ARBA" id="ARBA00023136"/>
    </source>
</evidence>
<dbReference type="EMBL" id="ABJD02000101">
    <property type="protein sequence ID" value="EDU58450.1"/>
    <property type="molecule type" value="Genomic_DNA"/>
</dbReference>
<feature type="domain" description="PapC-like C-terminal" evidence="10">
    <location>
        <begin position="744"/>
        <end position="795"/>
    </location>
</feature>
<evidence type="ECO:0000256" key="1">
    <source>
        <dbReference type="ARBA" id="ARBA00004571"/>
    </source>
</evidence>
<feature type="domain" description="PapC N-terminal" evidence="11">
    <location>
        <begin position="24"/>
        <end position="169"/>
    </location>
</feature>
<dbReference type="GO" id="GO:0015473">
    <property type="term" value="F:fimbrial usher porin activity"/>
    <property type="evidence" value="ECO:0007669"/>
    <property type="project" value="InterPro"/>
</dbReference>
<comment type="caution">
    <text evidence="12">The sequence shown here is derived from an EMBL/GenBank/DDBJ whole genome shotgun (WGS) entry which is preliminary data.</text>
</comment>
<gene>
    <name evidence="12" type="ORF">PROSTU_01625</name>
</gene>
<evidence type="ECO:0000256" key="5">
    <source>
        <dbReference type="ARBA" id="ARBA00022692"/>
    </source>
</evidence>
<dbReference type="GO" id="GO:0009279">
    <property type="term" value="C:cell outer membrane"/>
    <property type="evidence" value="ECO:0007669"/>
    <property type="project" value="UniProtKB-SubCell"/>
</dbReference>
<evidence type="ECO:0000256" key="4">
    <source>
        <dbReference type="ARBA" id="ARBA00022452"/>
    </source>
</evidence>
<sequence>MVYLYISVALNIYPINSIAHNDIEFNTDVLDVEDKKNINLNHFSRANYIIPGSYSLTLRVNGDELSEIPVKFITPKNDPKGSEPCLSPVETQKLGLTKDAYNSLAWWNDNQCVDPNSLAGMSITGDFSTSSLNVSVPQAYLEYSAPNWDPPSRWDEGIPAIMLDYNLNATANHSYNDGNDIYALNGNGLVGINTGAWRWRAEWQSRLDYNTQSYVKTNNDFRWNRFYTYRAIPSLQSKLTLGEDYLQSNIFDSFRFIGGSLRSDINMMPPILRGYAPEVTGIAQTNATVMISQQGRTIYETQVAPGPFRIQDLSDAVSGKLDVTVKEQDGSTQQFQVDTASLPFLTRPGQVQYKLALGQPTDIDRHSQGDSFATGEFSWGVTNGWSLFSGTLNSQNYNALSLGLGRDLLSWGAISGDITHSISKLPSEERIHGGSYRVNYSKRFEAIDSQIQFAGYRFSDRNYMTMSDYLSARQYGERYGSSKEQYTVSMSKNFSDAGASVYLNYNHQTFWDRPDNDYYSVMFSKYFDIGTIKNVSLTVSANRSIYQESHDDSGYLSVNIPWGSGVQIGYSLDTNRHDTTNRMTYYNSTDERNSYQLSVGNTRKGLSSSAFVTHQGDLSRITANASYMRGQYSAVGASFNGGLTLTPNGGAFHRMSSMGGTRLLVDTDGISDVPIKGYGSPITSNRFGKAVVTELSSYYRNKASIDLNALPNDVDAQQSVVQATLTEGAVGYRKFSVISGQKRMVEIRLADHSFPPFGAQIFNQKGQEVGIVGDSGSAYVSGINANEVMSVQWGGMLNVKSPSLSHFKIVNTHCYCRAVYSCHAYSLNAQNNH</sequence>
<dbReference type="Pfam" id="PF00577">
    <property type="entry name" value="Usher"/>
    <property type="match status" value="1"/>
</dbReference>
<dbReference type="Pfam" id="PF13953">
    <property type="entry name" value="PapC_C"/>
    <property type="match status" value="1"/>
</dbReference>
<organism evidence="12 13">
    <name type="scientific">Providencia stuartii ATCC 25827</name>
    <dbReference type="NCBI Taxonomy" id="471874"/>
    <lineage>
        <taxon>Bacteria</taxon>
        <taxon>Pseudomonadati</taxon>
        <taxon>Pseudomonadota</taxon>
        <taxon>Gammaproteobacteria</taxon>
        <taxon>Enterobacterales</taxon>
        <taxon>Morganellaceae</taxon>
        <taxon>Providencia</taxon>
    </lineage>
</organism>
<comment type="similarity">
    <text evidence="2 9">Belongs to the fimbrial export usher family.</text>
</comment>
<proteinExistence type="inferred from homology"/>
<dbReference type="Gene3D" id="2.60.40.2070">
    <property type="match status" value="1"/>
</dbReference>
<dbReference type="FunFam" id="2.60.40.3110:FF:000001">
    <property type="entry name" value="Putative fimbrial outer membrane usher"/>
    <property type="match status" value="1"/>
</dbReference>
<dbReference type="PROSITE" id="PS01151">
    <property type="entry name" value="FIMBRIAL_USHER"/>
    <property type="match status" value="1"/>
</dbReference>
<dbReference type="Gene3D" id="3.10.20.410">
    <property type="match status" value="1"/>
</dbReference>
<protein>
    <submittedName>
        <fullName evidence="12">Fimbrial usher protein</fullName>
    </submittedName>
</protein>
<dbReference type="SUPFAM" id="SSF141729">
    <property type="entry name" value="FimD N-terminal domain-like"/>
    <property type="match status" value="1"/>
</dbReference>
<dbReference type="InterPro" id="IPR042186">
    <property type="entry name" value="FimD_plug_dom"/>
</dbReference>
<evidence type="ECO:0000313" key="13">
    <source>
        <dbReference type="Proteomes" id="UP000004506"/>
    </source>
</evidence>
<keyword evidence="4" id="KW-1134">Transmembrane beta strand</keyword>
<evidence type="ECO:0000256" key="3">
    <source>
        <dbReference type="ARBA" id="ARBA00022448"/>
    </source>
</evidence>
<dbReference type="InterPro" id="IPR018030">
    <property type="entry name" value="Fimbrial_membr_usher_CS"/>
</dbReference>
<accession>A0AA86YH76</accession>
<evidence type="ECO:0000256" key="2">
    <source>
        <dbReference type="ARBA" id="ARBA00008064"/>
    </source>
</evidence>
<evidence type="ECO:0000256" key="6">
    <source>
        <dbReference type="ARBA" id="ARBA00022729"/>
    </source>
</evidence>
<dbReference type="Gene3D" id="2.60.40.3110">
    <property type="match status" value="1"/>
</dbReference>
<keyword evidence="3 9" id="KW-0813">Transport</keyword>
<dbReference type="InterPro" id="IPR025885">
    <property type="entry name" value="PapC_N"/>
</dbReference>
<name>A0AA86YH76_PROST</name>
<dbReference type="Pfam" id="PF13954">
    <property type="entry name" value="PapC_N"/>
    <property type="match status" value="1"/>
</dbReference>
<reference evidence="13" key="2">
    <citation type="submission" date="2008-04" db="EMBL/GenBank/DDBJ databases">
        <title>Draft genome sequence of Providencia stuartii(ATCC 25827).</title>
        <authorList>
            <person name="Sudarsanam P."/>
            <person name="Ley R."/>
            <person name="Guruge J."/>
            <person name="Turnbaugh P.J."/>
            <person name="Mahowald M."/>
            <person name="Liep D."/>
            <person name="Gordon J."/>
        </authorList>
    </citation>
    <scope>NUCLEOTIDE SEQUENCE [LARGE SCALE GENOMIC DNA]</scope>
    <source>
        <strain evidence="13">ATCC 25827</strain>
    </source>
</reference>
<keyword evidence="8 9" id="KW-0998">Cell outer membrane</keyword>
<evidence type="ECO:0000259" key="11">
    <source>
        <dbReference type="Pfam" id="PF13954"/>
    </source>
</evidence>
<dbReference type="InterPro" id="IPR000015">
    <property type="entry name" value="Fimb_usher"/>
</dbReference>
<reference evidence="13" key="1">
    <citation type="submission" date="2008-04" db="EMBL/GenBank/DDBJ databases">
        <title>Draft genome sequence of Providencia stuartii (ATCC 25827).</title>
        <authorList>
            <person name="Sudarsanam P."/>
            <person name="Ley R."/>
            <person name="Guruge J."/>
            <person name="Turnbaugh P.J."/>
            <person name="Mahowald M."/>
            <person name="Liep D."/>
            <person name="Gordon J."/>
        </authorList>
    </citation>
    <scope>NUCLEOTIDE SEQUENCE [LARGE SCALE GENOMIC DNA]</scope>
    <source>
        <strain evidence="13">ATCC 25827</strain>
    </source>
</reference>
<evidence type="ECO:0000313" key="12">
    <source>
        <dbReference type="EMBL" id="EDU58450.1"/>
    </source>
</evidence>
<keyword evidence="5 9" id="KW-0812">Transmembrane</keyword>
<reference evidence="12 13" key="3">
    <citation type="submission" date="2008-05" db="EMBL/GenBank/DDBJ databases">
        <authorList>
            <person name="Fulton L."/>
            <person name="Clifton S."/>
            <person name="Fulton B."/>
            <person name="Xu J."/>
            <person name="Minx P."/>
            <person name="Pepin K.H."/>
            <person name="Johnson M."/>
            <person name="Thiruvilangam P."/>
            <person name="Bhonagiri V."/>
            <person name="Nash W.E."/>
            <person name="Mardis E.R."/>
            <person name="Wilson R.K."/>
        </authorList>
    </citation>
    <scope>NUCLEOTIDE SEQUENCE [LARGE SCALE GENOMIC DNA]</scope>
    <source>
        <strain evidence="12 13">ATCC 25827</strain>
    </source>
</reference>
<evidence type="ECO:0000259" key="10">
    <source>
        <dbReference type="Pfam" id="PF13953"/>
    </source>
</evidence>
<dbReference type="GO" id="GO:0009297">
    <property type="term" value="P:pilus assembly"/>
    <property type="evidence" value="ECO:0007669"/>
    <property type="project" value="InterPro"/>
</dbReference>
<keyword evidence="7 9" id="KW-0472">Membrane</keyword>
<evidence type="ECO:0000256" key="8">
    <source>
        <dbReference type="ARBA" id="ARBA00023237"/>
    </source>
</evidence>
<dbReference type="InterPro" id="IPR043142">
    <property type="entry name" value="PapC-like_C_sf"/>
</dbReference>
<dbReference type="AlphaFoldDB" id="A0AA86YH76"/>
<dbReference type="InterPro" id="IPR025949">
    <property type="entry name" value="PapC-like_C"/>
</dbReference>
<keyword evidence="6" id="KW-0732">Signal</keyword>
<dbReference type="PANTHER" id="PTHR30451">
    <property type="entry name" value="OUTER MEMBRANE USHER PROTEIN"/>
    <property type="match status" value="1"/>
</dbReference>
<comment type="subcellular location">
    <subcellularLocation>
        <location evidence="1 9">Cell outer membrane</location>
        <topology evidence="1 9">Multi-pass membrane protein</topology>
    </subcellularLocation>
</comment>